<feature type="compositionally biased region" description="Low complexity" evidence="7">
    <location>
        <begin position="10"/>
        <end position="22"/>
    </location>
</feature>
<dbReference type="Proteomes" id="UP000199161">
    <property type="component" value="Unassembled WGS sequence"/>
</dbReference>
<organism evidence="10 11">
    <name type="scientific">Natronobacterium haloterrestre</name>
    <name type="common">Halobiforma haloterrestris</name>
    <dbReference type="NCBI Taxonomy" id="148448"/>
    <lineage>
        <taxon>Archaea</taxon>
        <taxon>Methanobacteriati</taxon>
        <taxon>Methanobacteriota</taxon>
        <taxon>Stenosarchaea group</taxon>
        <taxon>Halobacteria</taxon>
        <taxon>Halobacteriales</taxon>
        <taxon>Natrialbaceae</taxon>
        <taxon>Natronobacterium</taxon>
    </lineage>
</organism>
<evidence type="ECO:0000256" key="5">
    <source>
        <dbReference type="ARBA" id="ARBA00023136"/>
    </source>
</evidence>
<feature type="domain" description="Type II secretion system protein GspF" evidence="9">
    <location>
        <begin position="480"/>
        <end position="604"/>
    </location>
</feature>
<keyword evidence="10" id="KW-0966">Cell projection</keyword>
<feature type="domain" description="Type II secretion system protein GspF" evidence="9">
    <location>
        <begin position="169"/>
        <end position="294"/>
    </location>
</feature>
<feature type="transmembrane region" description="Helical" evidence="8">
    <location>
        <begin position="676"/>
        <end position="693"/>
    </location>
</feature>
<evidence type="ECO:0000259" key="9">
    <source>
        <dbReference type="Pfam" id="PF00482"/>
    </source>
</evidence>
<dbReference type="InterPro" id="IPR042094">
    <property type="entry name" value="T2SS_GspF_sf"/>
</dbReference>
<evidence type="ECO:0000256" key="1">
    <source>
        <dbReference type="ARBA" id="ARBA00004651"/>
    </source>
</evidence>
<feature type="transmembrane region" description="Helical" evidence="8">
    <location>
        <begin position="280"/>
        <end position="300"/>
    </location>
</feature>
<evidence type="ECO:0000313" key="11">
    <source>
        <dbReference type="Proteomes" id="UP000199161"/>
    </source>
</evidence>
<reference evidence="11" key="1">
    <citation type="submission" date="2016-10" db="EMBL/GenBank/DDBJ databases">
        <authorList>
            <person name="Varghese N."/>
            <person name="Submissions S."/>
        </authorList>
    </citation>
    <scope>NUCLEOTIDE SEQUENCE [LARGE SCALE GENOMIC DNA]</scope>
    <source>
        <strain evidence="11">DSM 13078</strain>
    </source>
</reference>
<keyword evidence="10" id="KW-0282">Flagellum</keyword>
<dbReference type="Pfam" id="PF00482">
    <property type="entry name" value="T2SSF"/>
    <property type="match status" value="2"/>
</dbReference>
<keyword evidence="10" id="KW-0969">Cilium</keyword>
<dbReference type="EMBL" id="FOKW01000004">
    <property type="protein sequence ID" value="SFC10698.1"/>
    <property type="molecule type" value="Genomic_DNA"/>
</dbReference>
<keyword evidence="6" id="KW-0175">Coiled coil</keyword>
<evidence type="ECO:0000313" key="10">
    <source>
        <dbReference type="EMBL" id="SFC10698.1"/>
    </source>
</evidence>
<evidence type="ECO:0000256" key="4">
    <source>
        <dbReference type="ARBA" id="ARBA00022989"/>
    </source>
</evidence>
<dbReference type="InterPro" id="IPR056569">
    <property type="entry name" value="ArlJ-like"/>
</dbReference>
<sequence length="694" mass="75672">MSLGTDDGARSGVSASGSGASSADGLGDAFYPLYDRLFDDDGEFVADVETKLGQARMTDTVELYLSRALGIGFISGLALWLIGLTLGYGIFATGLVTVNELLGIPMQNQTLIEILDALRVPALVFSTGLVFGTIGFALGFGSLVAIPYSRASARKREINMLLTDSVSFMYALSVGGLNQLEIIDAMAQADDTYGEVAKEFQSIVKETEYFDVDYRTAIRKQALETPSDELSQFLTDMLSIVNSGGDMESFLEDKKEKHMRTAKQEQELTLETLELFGEMYMTLSLFPLLLIIIMVVMQMIPQADVTNEMLYMTVYGLIPLTGIGFLVLVSTVKHDEPGDGYLSMNVGEAGDRTETGQQGGVLDLGLVEQFTGDYSVFARIKNREGTHATLEVLKQPHIFFRDNPLFTLALTVPTALVVVATAMVNGSAPTSWDGLVANPIWGTFVYVYVPLYIVAIPLSIFREWNVRHRNTVVNQLSEDLRKLSSANDTGLTLLESLKSVAETTSGKLAREFEMMHTKVNYGTSLKAALIEFNNKYHIPRLARTTRLITEAQEASNQITDVLRTAARASENHDDIERERKSRTRMQVVIIIMTFMTVLAVIAILKTQFIDTMAGLEAGGGDVDAAGGGGELAQADLSDNINVDMLSVLFFHAVTLQGIISGFICGYMRDADILSGLKYAVALSTIALVGWTLVA</sequence>
<comment type="subcellular location">
    <subcellularLocation>
        <location evidence="1">Cell membrane</location>
        <topology evidence="1">Multi-pass membrane protein</topology>
    </subcellularLocation>
</comment>
<protein>
    <submittedName>
        <fullName evidence="10">Flagellar protein FlaJ</fullName>
    </submittedName>
</protein>
<evidence type="ECO:0000256" key="2">
    <source>
        <dbReference type="ARBA" id="ARBA00022475"/>
    </source>
</evidence>
<keyword evidence="5 8" id="KW-0472">Membrane</keyword>
<feature type="transmembrane region" description="Helical" evidence="8">
    <location>
        <begin position="405"/>
        <end position="428"/>
    </location>
</feature>
<evidence type="ECO:0000256" key="8">
    <source>
        <dbReference type="SAM" id="Phobius"/>
    </source>
</evidence>
<feature type="region of interest" description="Disordered" evidence="7">
    <location>
        <begin position="1"/>
        <end position="22"/>
    </location>
</feature>
<proteinExistence type="predicted"/>
<dbReference type="RefSeq" id="WP_089787763.1">
    <property type="nucleotide sequence ID" value="NZ_FOKW01000004.1"/>
</dbReference>
<keyword evidence="3 8" id="KW-0812">Transmembrane</keyword>
<dbReference type="PANTHER" id="PTHR35402">
    <property type="entry name" value="INTEGRAL MEMBRANE PROTEIN-RELATED"/>
    <property type="match status" value="1"/>
</dbReference>
<evidence type="ECO:0000256" key="6">
    <source>
        <dbReference type="SAM" id="Coils"/>
    </source>
</evidence>
<keyword evidence="4 8" id="KW-1133">Transmembrane helix</keyword>
<feature type="transmembrane region" description="Helical" evidence="8">
    <location>
        <begin position="312"/>
        <end position="332"/>
    </location>
</feature>
<dbReference type="PANTHER" id="PTHR35402:SF1">
    <property type="entry name" value="TYPE II SECRETION SYSTEM PROTEIN GSPF DOMAIN-CONTAINING PROTEIN"/>
    <property type="match status" value="1"/>
</dbReference>
<feature type="transmembrane region" description="Helical" evidence="8">
    <location>
        <begin position="440"/>
        <end position="461"/>
    </location>
</feature>
<keyword evidence="11" id="KW-1185">Reference proteome</keyword>
<feature type="transmembrane region" description="Helical" evidence="8">
    <location>
        <begin position="64"/>
        <end position="91"/>
    </location>
</feature>
<feature type="transmembrane region" description="Helical" evidence="8">
    <location>
        <begin position="587"/>
        <end position="604"/>
    </location>
</feature>
<feature type="transmembrane region" description="Helical" evidence="8">
    <location>
        <begin position="123"/>
        <end position="146"/>
    </location>
</feature>
<feature type="coiled-coil region" evidence="6">
    <location>
        <begin position="551"/>
        <end position="578"/>
    </location>
</feature>
<dbReference type="AlphaFoldDB" id="A0A1I1GLD3"/>
<dbReference type="OrthoDB" id="200343at2157"/>
<dbReference type="InterPro" id="IPR018076">
    <property type="entry name" value="T2SS_GspF_dom"/>
</dbReference>
<dbReference type="GO" id="GO:0005886">
    <property type="term" value="C:plasma membrane"/>
    <property type="evidence" value="ECO:0007669"/>
    <property type="project" value="UniProtKB-SubCell"/>
</dbReference>
<evidence type="ECO:0000256" key="7">
    <source>
        <dbReference type="SAM" id="MobiDB-lite"/>
    </source>
</evidence>
<feature type="transmembrane region" description="Helical" evidence="8">
    <location>
        <begin position="644"/>
        <end position="664"/>
    </location>
</feature>
<accession>A0A1I1GLD3</accession>
<name>A0A1I1GLD3_NATHA</name>
<evidence type="ECO:0000256" key="3">
    <source>
        <dbReference type="ARBA" id="ARBA00022692"/>
    </source>
</evidence>
<keyword evidence="2" id="KW-1003">Cell membrane</keyword>
<gene>
    <name evidence="10" type="ORF">SAMN05444422_104302</name>
</gene>
<dbReference type="Gene3D" id="1.20.81.30">
    <property type="entry name" value="Type II secretion system (T2SS), domain F"/>
    <property type="match status" value="1"/>
</dbReference>